<evidence type="ECO:0000256" key="1">
    <source>
        <dbReference type="SAM" id="MobiDB-lite"/>
    </source>
</evidence>
<proteinExistence type="predicted"/>
<protein>
    <recommendedName>
        <fullName evidence="5">YXWGXW repeat-containing protein</fullName>
    </recommendedName>
</protein>
<keyword evidence="2" id="KW-0732">Signal</keyword>
<dbReference type="HOGENOM" id="CLU_139747_1_0_4"/>
<dbReference type="STRING" id="640081.Dsui_3184"/>
<reference evidence="3 4" key="1">
    <citation type="journal article" date="2012" name="J. Bacteriol.">
        <title>Complete genome sequence of the anaerobic perchlorate-reducing bacterium Azospira suillum strain PS.</title>
        <authorList>
            <person name="Byrne-Bailey K.G."/>
            <person name="Coates J.D."/>
        </authorList>
    </citation>
    <scope>NUCLEOTIDE SEQUENCE [LARGE SCALE GENOMIC DNA]</scope>
    <source>
        <strain evidence="4">ATCC BAA-33 / DSM 13638 / PS</strain>
    </source>
</reference>
<evidence type="ECO:0008006" key="5">
    <source>
        <dbReference type="Google" id="ProtNLM"/>
    </source>
</evidence>
<dbReference type="Proteomes" id="UP000005633">
    <property type="component" value="Chromosome"/>
</dbReference>
<evidence type="ECO:0000256" key="2">
    <source>
        <dbReference type="SAM" id="SignalP"/>
    </source>
</evidence>
<gene>
    <name evidence="3" type="ordered locus">Dsui_3184</name>
</gene>
<feature type="chain" id="PRO_5003513963" description="YXWGXW repeat-containing protein" evidence="2">
    <location>
        <begin position="31"/>
        <end position="146"/>
    </location>
</feature>
<organism evidence="3 4">
    <name type="scientific">Azospira oryzae (strain ATCC BAA-33 / DSM 13638 / PS)</name>
    <name type="common">Dechlorosoma suillum</name>
    <dbReference type="NCBI Taxonomy" id="640081"/>
    <lineage>
        <taxon>Bacteria</taxon>
        <taxon>Pseudomonadati</taxon>
        <taxon>Pseudomonadota</taxon>
        <taxon>Betaproteobacteria</taxon>
        <taxon>Rhodocyclales</taxon>
        <taxon>Rhodocyclaceae</taxon>
        <taxon>Azospira</taxon>
    </lineage>
</organism>
<dbReference type="RefSeq" id="WP_014238196.1">
    <property type="nucleotide sequence ID" value="NC_016616.1"/>
</dbReference>
<evidence type="ECO:0000313" key="3">
    <source>
        <dbReference type="EMBL" id="AEV27516.1"/>
    </source>
</evidence>
<feature type="signal peptide" evidence="2">
    <location>
        <begin position="1"/>
        <end position="30"/>
    </location>
</feature>
<feature type="compositionally biased region" description="Gly residues" evidence="1">
    <location>
        <begin position="125"/>
        <end position="135"/>
    </location>
</feature>
<dbReference type="KEGG" id="dsu:Dsui_3184"/>
<evidence type="ECO:0000313" key="4">
    <source>
        <dbReference type="Proteomes" id="UP000005633"/>
    </source>
</evidence>
<accession>G8QIQ6</accession>
<dbReference type="eggNOG" id="ENOG5033IE5">
    <property type="taxonomic scope" value="Bacteria"/>
</dbReference>
<dbReference type="EMBL" id="CP003153">
    <property type="protein sequence ID" value="AEV27516.1"/>
    <property type="molecule type" value="Genomic_DNA"/>
</dbReference>
<sequence>MLTPRFIPPRLARLLLALAATLLTTAPARADQWSVRAMPAGLAIGIEIGSPPPPPRYEVLPPPRGGYLWAPGYWAWDGYNYVWLEGRWLRQRPGYIYVPGRWEQRHQHWYFNEGAWQPHHHHPGPGYGPGPGNWHGGPPPRGHHHR</sequence>
<feature type="region of interest" description="Disordered" evidence="1">
    <location>
        <begin position="121"/>
        <end position="146"/>
    </location>
</feature>
<name>G8QIQ6_AZOOP</name>
<dbReference type="AlphaFoldDB" id="G8QIQ6"/>
<dbReference type="InterPro" id="IPR024447">
    <property type="entry name" value="YXWGXW_rpt"/>
</dbReference>
<dbReference type="Pfam" id="PF12779">
    <property type="entry name" value="WXXGXW"/>
    <property type="match status" value="2"/>
</dbReference>